<evidence type="ECO:0000256" key="2">
    <source>
        <dbReference type="ARBA" id="ARBA00022630"/>
    </source>
</evidence>
<name>A0A972NKW6_9BURK</name>
<accession>A0A972NKW6</accession>
<protein>
    <recommendedName>
        <fullName evidence="9">Pyridine nucleotide-disulfide oxidoreductase</fullName>
    </recommendedName>
</protein>
<dbReference type="SUPFAM" id="SSF51905">
    <property type="entry name" value="FAD/NAD(P)-binding domain"/>
    <property type="match status" value="1"/>
</dbReference>
<evidence type="ECO:0008006" key="9">
    <source>
        <dbReference type="Google" id="ProtNLM"/>
    </source>
</evidence>
<dbReference type="InterPro" id="IPR050446">
    <property type="entry name" value="FAD-oxidoreductase/Apoptosis"/>
</dbReference>
<evidence type="ECO:0000313" key="7">
    <source>
        <dbReference type="EMBL" id="NPT54856.1"/>
    </source>
</evidence>
<dbReference type="Gene3D" id="3.30.390.30">
    <property type="match status" value="1"/>
</dbReference>
<dbReference type="Gene3D" id="3.50.50.60">
    <property type="entry name" value="FAD/NAD(P)-binding domain"/>
    <property type="match status" value="2"/>
</dbReference>
<evidence type="ECO:0000256" key="1">
    <source>
        <dbReference type="ARBA" id="ARBA00001974"/>
    </source>
</evidence>
<dbReference type="PRINTS" id="PR00368">
    <property type="entry name" value="FADPNR"/>
</dbReference>
<dbReference type="EMBL" id="WOEZ01000044">
    <property type="protein sequence ID" value="NPT54856.1"/>
    <property type="molecule type" value="Genomic_DNA"/>
</dbReference>
<dbReference type="InterPro" id="IPR023753">
    <property type="entry name" value="FAD/NAD-binding_dom"/>
</dbReference>
<dbReference type="PANTHER" id="PTHR43557:SF2">
    <property type="entry name" value="RIESKE DOMAIN-CONTAINING PROTEIN-RELATED"/>
    <property type="match status" value="1"/>
</dbReference>
<dbReference type="GO" id="GO:0005737">
    <property type="term" value="C:cytoplasm"/>
    <property type="evidence" value="ECO:0007669"/>
    <property type="project" value="TreeGrafter"/>
</dbReference>
<dbReference type="Pfam" id="PF07992">
    <property type="entry name" value="Pyr_redox_2"/>
    <property type="match status" value="1"/>
</dbReference>
<comment type="cofactor">
    <cofactor evidence="1">
        <name>FAD</name>
        <dbReference type="ChEBI" id="CHEBI:57692"/>
    </cofactor>
</comment>
<proteinExistence type="predicted"/>
<feature type="domain" description="Reductase C-terminal" evidence="6">
    <location>
        <begin position="320"/>
        <end position="402"/>
    </location>
</feature>
<keyword evidence="2" id="KW-0285">Flavoprotein</keyword>
<evidence type="ECO:0000256" key="4">
    <source>
        <dbReference type="ARBA" id="ARBA00023002"/>
    </source>
</evidence>
<dbReference type="PANTHER" id="PTHR43557">
    <property type="entry name" value="APOPTOSIS-INDUCING FACTOR 1"/>
    <property type="match status" value="1"/>
</dbReference>
<evidence type="ECO:0000259" key="6">
    <source>
        <dbReference type="Pfam" id="PF14759"/>
    </source>
</evidence>
<dbReference type="InterPro" id="IPR028202">
    <property type="entry name" value="Reductase_C"/>
</dbReference>
<dbReference type="Proteomes" id="UP000655523">
    <property type="component" value="Unassembled WGS sequence"/>
</dbReference>
<dbReference type="Pfam" id="PF14759">
    <property type="entry name" value="Reductase_C"/>
    <property type="match status" value="1"/>
</dbReference>
<dbReference type="AlphaFoldDB" id="A0A972NKW6"/>
<dbReference type="SUPFAM" id="SSF55424">
    <property type="entry name" value="FAD/NAD-linked reductases, dimerisation (C-terminal) domain"/>
    <property type="match status" value="1"/>
</dbReference>
<evidence type="ECO:0000256" key="3">
    <source>
        <dbReference type="ARBA" id="ARBA00022827"/>
    </source>
</evidence>
<dbReference type="InterPro" id="IPR016156">
    <property type="entry name" value="FAD/NAD-linked_Rdtase_dimer_sf"/>
</dbReference>
<sequence>MPETIIVIGAGHGGAQLVDSLRAGEFGGNLIMIGDEIHRPYDRPSTSKGLLSGSVELERTFLKREQFYVDNKIDLRLGTSVSEVDRKARTVRLSTGERLTYDKLVMATGARARRLTAPGADLDGVFYLRSLADSQAIAGRLGPGKRLAIIGGGYVGLEVAASATELGCRVTVIETQKRLLARVAGAEIAEFYCQVHRAAGVDVLLDTVLEGFTGEGSVKSVRLTDGTEILADVVVVGIGSIPNAELAAAAGLAVENGIVVDDCGRTSDPAIFAIGDATNHPNDVIGKRLRLESVPAAVGQARAAASAILGRPKPFHELPWFWSDQYDIKLQIAGLSQPDDQVVVRGDPGNNRFAAFYLREGRIVAVNSVNSAKDFVVGKRLITEGRVPGVGRLADPAVPLADA</sequence>
<dbReference type="InterPro" id="IPR036188">
    <property type="entry name" value="FAD/NAD-bd_sf"/>
</dbReference>
<reference evidence="7 8" key="1">
    <citation type="submission" date="2019-11" db="EMBL/GenBank/DDBJ databases">
        <title>Metabolism of dissolved organic matter in forest soils.</title>
        <authorList>
            <person name="Cyle K.T."/>
            <person name="Wilhelm R.C."/>
            <person name="Martinez C.E."/>
        </authorList>
    </citation>
    <scope>NUCLEOTIDE SEQUENCE [LARGE SCALE GENOMIC DNA]</scope>
    <source>
        <strain evidence="7 8">5N</strain>
    </source>
</reference>
<keyword evidence="8" id="KW-1185">Reference proteome</keyword>
<feature type="domain" description="FAD/NAD(P)-binding" evidence="5">
    <location>
        <begin position="5"/>
        <end position="301"/>
    </location>
</feature>
<dbReference type="GO" id="GO:0016651">
    <property type="term" value="F:oxidoreductase activity, acting on NAD(P)H"/>
    <property type="evidence" value="ECO:0007669"/>
    <property type="project" value="TreeGrafter"/>
</dbReference>
<keyword evidence="4" id="KW-0560">Oxidoreductase</keyword>
<gene>
    <name evidence="7" type="ORF">GNZ13_09595</name>
</gene>
<keyword evidence="3" id="KW-0274">FAD</keyword>
<comment type="caution">
    <text evidence="7">The sequence shown here is derived from an EMBL/GenBank/DDBJ whole genome shotgun (WGS) entry which is preliminary data.</text>
</comment>
<evidence type="ECO:0000259" key="5">
    <source>
        <dbReference type="Pfam" id="PF07992"/>
    </source>
</evidence>
<dbReference type="PRINTS" id="PR00411">
    <property type="entry name" value="PNDRDTASEI"/>
</dbReference>
<evidence type="ECO:0000313" key="8">
    <source>
        <dbReference type="Proteomes" id="UP000655523"/>
    </source>
</evidence>
<dbReference type="RefSeq" id="WP_172162761.1">
    <property type="nucleotide sequence ID" value="NZ_WOEZ01000044.1"/>
</dbReference>
<organism evidence="7 8">
    <name type="scientific">Paraburkholderia elongata</name>
    <dbReference type="NCBI Taxonomy" id="2675747"/>
    <lineage>
        <taxon>Bacteria</taxon>
        <taxon>Pseudomonadati</taxon>
        <taxon>Pseudomonadota</taxon>
        <taxon>Betaproteobacteria</taxon>
        <taxon>Burkholderiales</taxon>
        <taxon>Burkholderiaceae</taxon>
        <taxon>Paraburkholderia</taxon>
    </lineage>
</organism>